<name>A0A0K2URF5_LEPSM</name>
<proteinExistence type="predicted"/>
<accession>A0A0K2URF5</accession>
<evidence type="ECO:0000313" key="1">
    <source>
        <dbReference type="EMBL" id="CDW40650.1"/>
    </source>
</evidence>
<dbReference type="AlphaFoldDB" id="A0A0K2URF5"/>
<organism evidence="1">
    <name type="scientific">Lepeophtheirus salmonis</name>
    <name type="common">Salmon louse</name>
    <name type="synonym">Caligus salmonis</name>
    <dbReference type="NCBI Taxonomy" id="72036"/>
    <lineage>
        <taxon>Eukaryota</taxon>
        <taxon>Metazoa</taxon>
        <taxon>Ecdysozoa</taxon>
        <taxon>Arthropoda</taxon>
        <taxon>Crustacea</taxon>
        <taxon>Multicrustacea</taxon>
        <taxon>Hexanauplia</taxon>
        <taxon>Copepoda</taxon>
        <taxon>Siphonostomatoida</taxon>
        <taxon>Caligidae</taxon>
        <taxon>Lepeophtheirus</taxon>
    </lineage>
</organism>
<dbReference type="EMBL" id="HACA01023289">
    <property type="protein sequence ID" value="CDW40650.1"/>
    <property type="molecule type" value="Transcribed_RNA"/>
</dbReference>
<reference evidence="1" key="1">
    <citation type="submission" date="2014-05" db="EMBL/GenBank/DDBJ databases">
        <authorList>
            <person name="Chronopoulou M."/>
        </authorList>
    </citation>
    <scope>NUCLEOTIDE SEQUENCE</scope>
    <source>
        <tissue evidence="1">Whole organism</tissue>
    </source>
</reference>
<protein>
    <submittedName>
        <fullName evidence="1">Uncharacterized protein</fullName>
    </submittedName>
</protein>
<feature type="non-terminal residue" evidence="1">
    <location>
        <position position="62"/>
    </location>
</feature>
<sequence length="62" mass="6747">MTNPVVPPTILAPASPRSPNPELAEITVAPVRGTAPTKIPDTLEIFQRSIIRELKHIIVILL</sequence>